<keyword evidence="3" id="KW-1185">Reference proteome</keyword>
<dbReference type="Gene3D" id="3.40.50.12390">
    <property type="match status" value="2"/>
</dbReference>
<dbReference type="GO" id="GO:0016075">
    <property type="term" value="P:rRNA catabolic process"/>
    <property type="evidence" value="ECO:0007669"/>
    <property type="project" value="TreeGrafter"/>
</dbReference>
<dbReference type="InterPro" id="IPR027073">
    <property type="entry name" value="5_3_exoribonuclease"/>
</dbReference>
<proteinExistence type="inferred from homology"/>
<dbReference type="AlphaFoldDB" id="A0A8B7PME7"/>
<evidence type="ECO:0000313" key="4">
    <source>
        <dbReference type="RefSeq" id="XP_018027369.1"/>
    </source>
</evidence>
<protein>
    <submittedName>
        <fullName evidence="4 5">5'-3' exoribonuclease 1-like</fullName>
    </submittedName>
</protein>
<reference evidence="4 5" key="1">
    <citation type="submission" date="2025-04" db="UniProtKB">
        <authorList>
            <consortium name="RefSeq"/>
        </authorList>
    </citation>
    <scope>IDENTIFICATION</scope>
    <source>
        <tissue evidence="4 5">Whole organism</tissue>
    </source>
</reference>
<dbReference type="Pfam" id="PF03159">
    <property type="entry name" value="XRN_N"/>
    <property type="match status" value="1"/>
</dbReference>
<dbReference type="InterPro" id="IPR004859">
    <property type="entry name" value="Xrn1_N"/>
</dbReference>
<dbReference type="GO" id="GO:0000956">
    <property type="term" value="P:nuclear-transcribed mRNA catabolic process"/>
    <property type="evidence" value="ECO:0007669"/>
    <property type="project" value="TreeGrafter"/>
</dbReference>
<dbReference type="RefSeq" id="XP_018027369.1">
    <property type="nucleotide sequence ID" value="XM_018171880.2"/>
</dbReference>
<dbReference type="PANTHER" id="PTHR12341">
    <property type="entry name" value="5'-&gt;3' EXORIBONUCLEASE"/>
    <property type="match status" value="1"/>
</dbReference>
<dbReference type="RefSeq" id="XP_047739986.1">
    <property type="nucleotide sequence ID" value="XM_047884030.1"/>
</dbReference>
<gene>
    <name evidence="4 5" type="primary">LOC108682667</name>
</gene>
<dbReference type="GO" id="GO:0005634">
    <property type="term" value="C:nucleus"/>
    <property type="evidence" value="ECO:0007669"/>
    <property type="project" value="TreeGrafter"/>
</dbReference>
<dbReference type="KEGG" id="hazt:108682667"/>
<dbReference type="GO" id="GO:0004534">
    <property type="term" value="F:5'-3' RNA exonuclease activity"/>
    <property type="evidence" value="ECO:0007669"/>
    <property type="project" value="TreeGrafter"/>
</dbReference>
<dbReference type="OrthoDB" id="372487at2759"/>
<dbReference type="Proteomes" id="UP000694843">
    <property type="component" value="Unplaced"/>
</dbReference>
<name>A0A8B7PME7_HYAAZ</name>
<dbReference type="CDD" id="cd18673">
    <property type="entry name" value="PIN_XRN1-2-like"/>
    <property type="match status" value="1"/>
</dbReference>
<evidence type="ECO:0000313" key="5">
    <source>
        <dbReference type="RefSeq" id="XP_047739986.1"/>
    </source>
</evidence>
<feature type="domain" description="Xrn1 N-terminal" evidence="2">
    <location>
        <begin position="1"/>
        <end position="227"/>
    </location>
</feature>
<dbReference type="GO" id="GO:0003723">
    <property type="term" value="F:RNA binding"/>
    <property type="evidence" value="ECO:0007669"/>
    <property type="project" value="TreeGrafter"/>
</dbReference>
<accession>A0A8B7PME7</accession>
<sequence length="242" mass="27880">MGVPKFYGWIRKRYPTIIEDVRPDQVPDFDNLYLDMNGIIHSCSHPDETDPCFRITEDQIFKDILHYIESLFCMIRPKKVFFLAIDGIAPRAKLGTMRDGRFSRGKADEKSRTTAIEKGKILPPGEPFDRNCISPGTEFMDRLDQQFQNFITSKVSNDPSWQSCTVIYSGHQTPGEGEHKIMDYIRYHRSQPGYDPHTRHCLYGLDADLIMLGLASHEPHIALLREEVCIHHMPHHAGPRLT</sequence>
<dbReference type="PANTHER" id="PTHR12341:SF7">
    <property type="entry name" value="5'-3' EXORIBONUCLEASE 1"/>
    <property type="match status" value="1"/>
</dbReference>
<comment type="similarity">
    <text evidence="1">Belongs to the 5'-3' exonuclease family.</text>
</comment>
<evidence type="ECO:0000259" key="2">
    <source>
        <dbReference type="Pfam" id="PF03159"/>
    </source>
</evidence>
<organism evidence="3 4">
    <name type="scientific">Hyalella azteca</name>
    <name type="common">Amphipod</name>
    <dbReference type="NCBI Taxonomy" id="294128"/>
    <lineage>
        <taxon>Eukaryota</taxon>
        <taxon>Metazoa</taxon>
        <taxon>Ecdysozoa</taxon>
        <taxon>Arthropoda</taxon>
        <taxon>Crustacea</taxon>
        <taxon>Multicrustacea</taxon>
        <taxon>Malacostraca</taxon>
        <taxon>Eumalacostraca</taxon>
        <taxon>Peracarida</taxon>
        <taxon>Amphipoda</taxon>
        <taxon>Senticaudata</taxon>
        <taxon>Talitrida</taxon>
        <taxon>Talitroidea</taxon>
        <taxon>Hyalellidae</taxon>
        <taxon>Hyalella</taxon>
    </lineage>
</organism>
<evidence type="ECO:0000313" key="3">
    <source>
        <dbReference type="Proteomes" id="UP000694843"/>
    </source>
</evidence>
<evidence type="ECO:0000256" key="1">
    <source>
        <dbReference type="ARBA" id="ARBA00038299"/>
    </source>
</evidence>
<dbReference type="OMA" id="EMILEVF"/>
<dbReference type="GeneID" id="108682667"/>